<evidence type="ECO:0000313" key="3">
    <source>
        <dbReference type="EMBL" id="REF87872.1"/>
    </source>
</evidence>
<feature type="region of interest" description="Disordered" evidence="1">
    <location>
        <begin position="60"/>
        <end position="83"/>
    </location>
</feature>
<accession>A0A3D9YYU1</accession>
<evidence type="ECO:0000313" key="4">
    <source>
        <dbReference type="Proteomes" id="UP000256900"/>
    </source>
</evidence>
<comment type="caution">
    <text evidence="3">The sequence shown here is derived from an EMBL/GenBank/DDBJ whole genome shotgun (WGS) entry which is preliminary data.</text>
</comment>
<dbReference type="EMBL" id="QUMO01000002">
    <property type="protein sequence ID" value="REF87872.1"/>
    <property type="molecule type" value="Genomic_DNA"/>
</dbReference>
<sequence>MRFGQISALGALLSLFIAGGALAQSSPGTNGALGGSGDTPGSPGAHIGRHRTHEVVHAHGRYGHHHRGPAISPYGGQPAAGPH</sequence>
<feature type="signal peptide" evidence="2">
    <location>
        <begin position="1"/>
        <end position="23"/>
    </location>
</feature>
<organism evidence="3 4">
    <name type="scientific">Methylovirgula ligni</name>
    <dbReference type="NCBI Taxonomy" id="569860"/>
    <lineage>
        <taxon>Bacteria</taxon>
        <taxon>Pseudomonadati</taxon>
        <taxon>Pseudomonadota</taxon>
        <taxon>Alphaproteobacteria</taxon>
        <taxon>Hyphomicrobiales</taxon>
        <taxon>Beijerinckiaceae</taxon>
        <taxon>Methylovirgula</taxon>
    </lineage>
</organism>
<evidence type="ECO:0000256" key="2">
    <source>
        <dbReference type="SAM" id="SignalP"/>
    </source>
</evidence>
<dbReference type="Proteomes" id="UP000256900">
    <property type="component" value="Unassembled WGS sequence"/>
</dbReference>
<evidence type="ECO:0000256" key="1">
    <source>
        <dbReference type="SAM" id="MobiDB-lite"/>
    </source>
</evidence>
<name>A0A3D9YYU1_9HYPH</name>
<proteinExistence type="predicted"/>
<gene>
    <name evidence="3" type="ORF">DES32_1504</name>
</gene>
<reference evidence="3 4" key="1">
    <citation type="submission" date="2018-08" db="EMBL/GenBank/DDBJ databases">
        <title>Genomic Encyclopedia of Type Strains, Phase IV (KMG-IV): sequencing the most valuable type-strain genomes for metagenomic binning, comparative biology and taxonomic classification.</title>
        <authorList>
            <person name="Goeker M."/>
        </authorList>
    </citation>
    <scope>NUCLEOTIDE SEQUENCE [LARGE SCALE GENOMIC DNA]</scope>
    <source>
        <strain evidence="3 4">BW863</strain>
    </source>
</reference>
<keyword evidence="2" id="KW-0732">Signal</keyword>
<keyword evidence="4" id="KW-1185">Reference proteome</keyword>
<protein>
    <submittedName>
        <fullName evidence="3">Uncharacterized protein</fullName>
    </submittedName>
</protein>
<feature type="region of interest" description="Disordered" evidence="1">
    <location>
        <begin position="26"/>
        <end position="48"/>
    </location>
</feature>
<feature type="chain" id="PRO_5017589719" evidence="2">
    <location>
        <begin position="24"/>
        <end position="83"/>
    </location>
</feature>
<dbReference type="AlphaFoldDB" id="A0A3D9YYU1"/>